<dbReference type="OrthoDB" id="1938451at2759"/>
<comment type="caution">
    <text evidence="2">The sequence shown here is derived from an EMBL/GenBank/DDBJ whole genome shotgun (WGS) entry which is preliminary data.</text>
</comment>
<dbReference type="PANTHER" id="PTHR48475">
    <property type="entry name" value="RIBONUCLEASE H"/>
    <property type="match status" value="1"/>
</dbReference>
<reference evidence="3" key="1">
    <citation type="submission" date="2016-04" db="EMBL/GenBank/DDBJ databases">
        <title>Cephalotus genome sequencing.</title>
        <authorList>
            <person name="Fukushima K."/>
            <person name="Hasebe M."/>
            <person name="Fang X."/>
        </authorList>
    </citation>
    <scope>NUCLEOTIDE SEQUENCE [LARGE SCALE GENOMIC DNA]</scope>
    <source>
        <strain evidence="3">cv. St1</strain>
    </source>
</reference>
<organism evidence="2 3">
    <name type="scientific">Cephalotus follicularis</name>
    <name type="common">Albany pitcher plant</name>
    <dbReference type="NCBI Taxonomy" id="3775"/>
    <lineage>
        <taxon>Eukaryota</taxon>
        <taxon>Viridiplantae</taxon>
        <taxon>Streptophyta</taxon>
        <taxon>Embryophyta</taxon>
        <taxon>Tracheophyta</taxon>
        <taxon>Spermatophyta</taxon>
        <taxon>Magnoliopsida</taxon>
        <taxon>eudicotyledons</taxon>
        <taxon>Gunneridae</taxon>
        <taxon>Pentapetalae</taxon>
        <taxon>rosids</taxon>
        <taxon>fabids</taxon>
        <taxon>Oxalidales</taxon>
        <taxon>Cephalotaceae</taxon>
        <taxon>Cephalotus</taxon>
    </lineage>
</organism>
<dbReference type="AlphaFoldDB" id="A0A1Q3B0M3"/>
<dbReference type="Gene3D" id="3.30.420.10">
    <property type="entry name" value="Ribonuclease H-like superfamily/Ribonuclease H"/>
    <property type="match status" value="1"/>
</dbReference>
<dbReference type="GO" id="GO:0003676">
    <property type="term" value="F:nucleic acid binding"/>
    <property type="evidence" value="ECO:0007669"/>
    <property type="project" value="InterPro"/>
</dbReference>
<dbReference type="EMBL" id="BDDD01000196">
    <property type="protein sequence ID" value="GAV61332.1"/>
    <property type="molecule type" value="Genomic_DNA"/>
</dbReference>
<gene>
    <name evidence="2" type="ORF">CFOL_v3_04859</name>
</gene>
<feature type="non-terminal residue" evidence="2">
    <location>
        <position position="1"/>
    </location>
</feature>
<evidence type="ECO:0000313" key="2">
    <source>
        <dbReference type="EMBL" id="GAV61332.1"/>
    </source>
</evidence>
<evidence type="ECO:0000313" key="3">
    <source>
        <dbReference type="Proteomes" id="UP000187406"/>
    </source>
</evidence>
<name>A0A1Q3B0M3_CEPFO</name>
<feature type="domain" description="RNase H type-1" evidence="1">
    <location>
        <begin position="4"/>
        <end position="110"/>
    </location>
</feature>
<dbReference type="GO" id="GO:0004523">
    <property type="term" value="F:RNA-DNA hybrid ribonuclease activity"/>
    <property type="evidence" value="ECO:0007669"/>
    <property type="project" value="InterPro"/>
</dbReference>
<dbReference type="InterPro" id="IPR002156">
    <property type="entry name" value="RNaseH_domain"/>
</dbReference>
<dbReference type="STRING" id="3775.A0A1Q3B0M3"/>
<dbReference type="InterPro" id="IPR036397">
    <property type="entry name" value="RNaseH_sf"/>
</dbReference>
<accession>A0A1Q3B0M3</accession>
<dbReference type="PANTHER" id="PTHR48475:SF1">
    <property type="entry name" value="RNASE H TYPE-1 DOMAIN-CONTAINING PROTEIN"/>
    <property type="match status" value="1"/>
</dbReference>
<dbReference type="InParanoid" id="A0A1Q3B0M3"/>
<proteinExistence type="predicted"/>
<keyword evidence="3" id="KW-1185">Reference proteome</keyword>
<dbReference type="Pfam" id="PF13456">
    <property type="entry name" value="RVT_3"/>
    <property type="match status" value="1"/>
</dbReference>
<evidence type="ECO:0000259" key="1">
    <source>
        <dbReference type="Pfam" id="PF13456"/>
    </source>
</evidence>
<sequence length="114" mass="13027">AGTVIVIISLKNQIAHFAFTLEFSCSNNQAEYEALIIGLELFVELKVRTIKIIGDSQLVLNQFTMEYQCLNSGLINYNRLTLTLLDCFDKVKIEFTPRINNFEANALPKWHQDS</sequence>
<dbReference type="Proteomes" id="UP000187406">
    <property type="component" value="Unassembled WGS sequence"/>
</dbReference>
<dbReference type="CDD" id="cd09279">
    <property type="entry name" value="RNase_HI_like"/>
    <property type="match status" value="1"/>
</dbReference>
<dbReference type="SUPFAM" id="SSF53098">
    <property type="entry name" value="Ribonuclease H-like"/>
    <property type="match status" value="1"/>
</dbReference>
<dbReference type="InterPro" id="IPR012337">
    <property type="entry name" value="RNaseH-like_sf"/>
</dbReference>
<protein>
    <submittedName>
        <fullName evidence="2">RVT_3 domain-containing protein</fullName>
    </submittedName>
</protein>